<gene>
    <name evidence="4" type="ORF">C8A00DRAFT_35717</name>
</gene>
<sequence length="629" mass="68677">MMLPLSLHGPLLGLLLTALPAFGHNAGRASAEIGTLAHPFDLSTVSLTNSRWMDNQGRTVNYLKWINVDRLLYNFRANHRLSTNGATPNGGWDAPNFPFRTHAQGHYLTAWAFCYASLRDTACRDRATYFVAELAKCQANNGAAGFGAGYLSGFPESEFAALEARTLNNGNVPYYAIHKTMAGLLDVWRHVGDTTARDVLLSLAGWVDSRTSRLSYSQMQAMLGTEFGGMNDVLADIHRQTGDKRWLTVAQRFDHASLFDPLAANRDQLNGMHANTQVPKWIGAALEYKATGTTRYRDIARNAWNMTVGAHSYAIGGNSQAEHFRPPNAIAQYLTKDTAEACNTYNMLRLTRELWTLDPSSTAYFDFYERALINHLLGQQNPADSHGHITYFTPLNPGGRRGVGPAWGGGTWSTDYDSFWCCQGTALETNTKLMDSIYFYDDSSLFVNLFTPSVLKWADRNITITQTTAFPMGDTTTLKVGGGGSSRPWDMFIRIPSWTTSGAEISINGAKAQDVRATPGSYATIKGRAWKAGDTVTVRLPMTLRTVPANDNPNVAAVAYGPVILSGDYGSASLSAMPALELSSVRRAGDGLAFTGTADGKSVKLGPFYDAHGVNYNVYWATKGKLPSA</sequence>
<dbReference type="EMBL" id="MU857007">
    <property type="protein sequence ID" value="KAK4151624.1"/>
    <property type="molecule type" value="Genomic_DNA"/>
</dbReference>
<dbReference type="Proteomes" id="UP001302745">
    <property type="component" value="Unassembled WGS sequence"/>
</dbReference>
<dbReference type="PANTHER" id="PTHR31151">
    <property type="entry name" value="PROLINE-TRNA LIGASE (DUF1680)"/>
    <property type="match status" value="1"/>
</dbReference>
<comment type="caution">
    <text evidence="4">The sequence shown here is derived from an EMBL/GenBank/DDBJ whole genome shotgun (WGS) entry which is preliminary data.</text>
</comment>
<proteinExistence type="predicted"/>
<dbReference type="SUPFAM" id="SSF48208">
    <property type="entry name" value="Six-hairpin glycosidases"/>
    <property type="match status" value="1"/>
</dbReference>
<reference evidence="4" key="1">
    <citation type="journal article" date="2023" name="Mol. Phylogenet. Evol.">
        <title>Genome-scale phylogeny and comparative genomics of the fungal order Sordariales.</title>
        <authorList>
            <person name="Hensen N."/>
            <person name="Bonometti L."/>
            <person name="Westerberg I."/>
            <person name="Brannstrom I.O."/>
            <person name="Guillou S."/>
            <person name="Cros-Aarteil S."/>
            <person name="Calhoun S."/>
            <person name="Haridas S."/>
            <person name="Kuo A."/>
            <person name="Mondo S."/>
            <person name="Pangilinan J."/>
            <person name="Riley R."/>
            <person name="LaButti K."/>
            <person name="Andreopoulos B."/>
            <person name="Lipzen A."/>
            <person name="Chen C."/>
            <person name="Yan M."/>
            <person name="Daum C."/>
            <person name="Ng V."/>
            <person name="Clum A."/>
            <person name="Steindorff A."/>
            <person name="Ohm R.A."/>
            <person name="Martin F."/>
            <person name="Silar P."/>
            <person name="Natvig D.O."/>
            <person name="Lalanne C."/>
            <person name="Gautier V."/>
            <person name="Ament-Velasquez S.L."/>
            <person name="Kruys A."/>
            <person name="Hutchinson M.I."/>
            <person name="Powell A.J."/>
            <person name="Barry K."/>
            <person name="Miller A.N."/>
            <person name="Grigoriev I.V."/>
            <person name="Debuchy R."/>
            <person name="Gladieux P."/>
            <person name="Hiltunen Thoren M."/>
            <person name="Johannesson H."/>
        </authorList>
    </citation>
    <scope>NUCLEOTIDE SEQUENCE</scope>
    <source>
        <strain evidence="4">CBS 538.74</strain>
    </source>
</reference>
<accession>A0AAN6VIC5</accession>
<feature type="domain" description="Non-reducing end beta-L-arabinofuranosidase-like GH127 middle" evidence="3">
    <location>
        <begin position="445"/>
        <end position="542"/>
    </location>
</feature>
<evidence type="ECO:0000313" key="4">
    <source>
        <dbReference type="EMBL" id="KAK4151624.1"/>
    </source>
</evidence>
<evidence type="ECO:0008006" key="6">
    <source>
        <dbReference type="Google" id="ProtNLM"/>
    </source>
</evidence>
<keyword evidence="1" id="KW-0732">Signal</keyword>
<evidence type="ECO:0000259" key="3">
    <source>
        <dbReference type="Pfam" id="PF20736"/>
    </source>
</evidence>
<dbReference type="AlphaFoldDB" id="A0AAN6VIC5"/>
<name>A0AAN6VIC5_9PEZI</name>
<feature type="chain" id="PRO_5042900376" description="Secreted protein" evidence="1">
    <location>
        <begin position="24"/>
        <end position="629"/>
    </location>
</feature>
<dbReference type="Pfam" id="PF07944">
    <property type="entry name" value="Beta-AFase-like_GH127_cat"/>
    <property type="match status" value="1"/>
</dbReference>
<dbReference type="PANTHER" id="PTHR31151:SF0">
    <property type="entry name" value="PROLINE-TRNA LIGASE (DUF1680)"/>
    <property type="match status" value="1"/>
</dbReference>
<dbReference type="InterPro" id="IPR008928">
    <property type="entry name" value="6-hairpin_glycosidase_sf"/>
</dbReference>
<keyword evidence="5" id="KW-1185">Reference proteome</keyword>
<dbReference type="GO" id="GO:0005975">
    <property type="term" value="P:carbohydrate metabolic process"/>
    <property type="evidence" value="ECO:0007669"/>
    <property type="project" value="InterPro"/>
</dbReference>
<dbReference type="Pfam" id="PF20736">
    <property type="entry name" value="Glyco_hydro127M"/>
    <property type="match status" value="1"/>
</dbReference>
<organism evidence="4 5">
    <name type="scientific">Chaetomidium leptoderma</name>
    <dbReference type="NCBI Taxonomy" id="669021"/>
    <lineage>
        <taxon>Eukaryota</taxon>
        <taxon>Fungi</taxon>
        <taxon>Dikarya</taxon>
        <taxon>Ascomycota</taxon>
        <taxon>Pezizomycotina</taxon>
        <taxon>Sordariomycetes</taxon>
        <taxon>Sordariomycetidae</taxon>
        <taxon>Sordariales</taxon>
        <taxon>Chaetomiaceae</taxon>
        <taxon>Chaetomidium</taxon>
    </lineage>
</organism>
<reference evidence="4" key="2">
    <citation type="submission" date="2023-05" db="EMBL/GenBank/DDBJ databases">
        <authorList>
            <consortium name="Lawrence Berkeley National Laboratory"/>
            <person name="Steindorff A."/>
            <person name="Hensen N."/>
            <person name="Bonometti L."/>
            <person name="Westerberg I."/>
            <person name="Brannstrom I.O."/>
            <person name="Guillou S."/>
            <person name="Cros-Aarteil S."/>
            <person name="Calhoun S."/>
            <person name="Haridas S."/>
            <person name="Kuo A."/>
            <person name="Mondo S."/>
            <person name="Pangilinan J."/>
            <person name="Riley R."/>
            <person name="Labutti K."/>
            <person name="Andreopoulos B."/>
            <person name="Lipzen A."/>
            <person name="Chen C."/>
            <person name="Yanf M."/>
            <person name="Daum C."/>
            <person name="Ng V."/>
            <person name="Clum A."/>
            <person name="Ohm R."/>
            <person name="Martin F."/>
            <person name="Silar P."/>
            <person name="Natvig D."/>
            <person name="Lalanne C."/>
            <person name="Gautier V."/>
            <person name="Ament-Velasquez S.L."/>
            <person name="Kruys A."/>
            <person name="Hutchinson M.I."/>
            <person name="Powell A.J."/>
            <person name="Barry K."/>
            <person name="Miller A.N."/>
            <person name="Grigoriev I.V."/>
            <person name="Debuchy R."/>
            <person name="Gladieux P."/>
            <person name="Thoren M.H."/>
            <person name="Johannesson H."/>
        </authorList>
    </citation>
    <scope>NUCLEOTIDE SEQUENCE</scope>
    <source>
        <strain evidence="4">CBS 538.74</strain>
    </source>
</reference>
<evidence type="ECO:0000256" key="1">
    <source>
        <dbReference type="SAM" id="SignalP"/>
    </source>
</evidence>
<feature type="signal peptide" evidence="1">
    <location>
        <begin position="1"/>
        <end position="23"/>
    </location>
</feature>
<dbReference type="InterPro" id="IPR049046">
    <property type="entry name" value="Beta-AFase-like_GH127_middle"/>
</dbReference>
<protein>
    <recommendedName>
        <fullName evidence="6">Secreted protein</fullName>
    </recommendedName>
</protein>
<dbReference type="InterPro" id="IPR012878">
    <property type="entry name" value="Beta-AFase-like_GH127_cat"/>
</dbReference>
<feature type="domain" description="Non-reducing end beta-L-arabinofuranosidase-like GH127 catalytic" evidence="2">
    <location>
        <begin position="45"/>
        <end position="433"/>
    </location>
</feature>
<evidence type="ECO:0000259" key="2">
    <source>
        <dbReference type="Pfam" id="PF07944"/>
    </source>
</evidence>
<evidence type="ECO:0000313" key="5">
    <source>
        <dbReference type="Proteomes" id="UP001302745"/>
    </source>
</evidence>